<dbReference type="EMBL" id="JALJOT010000009">
    <property type="protein sequence ID" value="KAK9907361.1"/>
    <property type="molecule type" value="Genomic_DNA"/>
</dbReference>
<evidence type="ECO:0000256" key="1">
    <source>
        <dbReference type="SAM" id="SignalP"/>
    </source>
</evidence>
<gene>
    <name evidence="3" type="ORF">WJX75_002235</name>
</gene>
<comment type="caution">
    <text evidence="3">The sequence shown here is derived from an EMBL/GenBank/DDBJ whole genome shotgun (WGS) entry which is preliminary data.</text>
</comment>
<reference evidence="3 4" key="1">
    <citation type="journal article" date="2024" name="Nat. Commun.">
        <title>Phylogenomics reveals the evolutionary origins of lichenization in chlorophyte algae.</title>
        <authorList>
            <person name="Puginier C."/>
            <person name="Libourel C."/>
            <person name="Otte J."/>
            <person name="Skaloud P."/>
            <person name="Haon M."/>
            <person name="Grisel S."/>
            <person name="Petersen M."/>
            <person name="Berrin J.G."/>
            <person name="Delaux P.M."/>
            <person name="Dal Grande F."/>
            <person name="Keller J."/>
        </authorList>
    </citation>
    <scope>NUCLEOTIDE SEQUENCE [LARGE SCALE GENOMIC DNA]</scope>
    <source>
        <strain evidence="3 4">SAG 216-7</strain>
    </source>
</reference>
<dbReference type="Pfam" id="PF07452">
    <property type="entry name" value="CHRD"/>
    <property type="match status" value="1"/>
</dbReference>
<sequence>MLSPIKVTIRILITALFLRLAPIRAQGTATVGAPAPEQKKYTSFSPTPYMYDVLLLRKNEVPSVTNQSRALGYLLVHFMPDTNALYYDLVLSNVYGPTVAELHEGDASTANGPPVLNLHNATLDPDNITFFSGRLASGILTPEDFLGPAKDIKTMSSFIDQYVITADLGIWLRICHHLHLTSPRPLPGDSQAHARCTVKGVLARYDTHETYV</sequence>
<evidence type="ECO:0000259" key="2">
    <source>
        <dbReference type="Pfam" id="PF07452"/>
    </source>
</evidence>
<accession>A0ABR2YL07</accession>
<feature type="domain" description="CHRD" evidence="2">
    <location>
        <begin position="55"/>
        <end position="121"/>
    </location>
</feature>
<evidence type="ECO:0000313" key="3">
    <source>
        <dbReference type="EMBL" id="KAK9907361.1"/>
    </source>
</evidence>
<keyword evidence="4" id="KW-1185">Reference proteome</keyword>
<dbReference type="Proteomes" id="UP001491310">
    <property type="component" value="Unassembled WGS sequence"/>
</dbReference>
<protein>
    <recommendedName>
        <fullName evidence="2">CHRD domain-containing protein</fullName>
    </recommendedName>
</protein>
<proteinExistence type="predicted"/>
<evidence type="ECO:0000313" key="4">
    <source>
        <dbReference type="Proteomes" id="UP001491310"/>
    </source>
</evidence>
<feature type="signal peptide" evidence="1">
    <location>
        <begin position="1"/>
        <end position="25"/>
    </location>
</feature>
<dbReference type="InterPro" id="IPR010895">
    <property type="entry name" value="CHRD"/>
</dbReference>
<name>A0ABR2YL07_9CHLO</name>
<organism evidence="3 4">
    <name type="scientific">Coccomyxa subellipsoidea</name>
    <dbReference type="NCBI Taxonomy" id="248742"/>
    <lineage>
        <taxon>Eukaryota</taxon>
        <taxon>Viridiplantae</taxon>
        <taxon>Chlorophyta</taxon>
        <taxon>core chlorophytes</taxon>
        <taxon>Trebouxiophyceae</taxon>
        <taxon>Trebouxiophyceae incertae sedis</taxon>
        <taxon>Coccomyxaceae</taxon>
        <taxon>Coccomyxa</taxon>
    </lineage>
</organism>
<keyword evidence="1" id="KW-0732">Signal</keyword>
<feature type="chain" id="PRO_5046892941" description="CHRD domain-containing protein" evidence="1">
    <location>
        <begin position="26"/>
        <end position="212"/>
    </location>
</feature>